<keyword evidence="3" id="KW-0378">Hydrolase</keyword>
<dbReference type="Gene3D" id="3.40.190.80">
    <property type="match status" value="1"/>
</dbReference>
<dbReference type="PANTHER" id="PTHR11556">
    <property type="entry name" value="FRUCTOSE-1,6-BISPHOSPHATASE-RELATED"/>
    <property type="match status" value="1"/>
</dbReference>
<dbReference type="CDD" id="cd00354">
    <property type="entry name" value="FBPase"/>
    <property type="match status" value="1"/>
</dbReference>
<name>A0ABV2AKA7_9EUKA</name>
<comment type="similarity">
    <text evidence="3">Belongs to the FBPase class 1 family.</text>
</comment>
<reference evidence="6 7" key="1">
    <citation type="journal article" date="2024" name="BMC Biol.">
        <title>Comparative genomics of Ascetosporea gives new insight into the evolutionary basis for animal parasitism in Rhizaria.</title>
        <authorList>
            <person name="Hiltunen Thoren M."/>
            <person name="Onut-Brannstrom I."/>
            <person name="Alfjorden A."/>
            <person name="Peckova H."/>
            <person name="Swords F."/>
            <person name="Hooper C."/>
            <person name="Holzer A.S."/>
            <person name="Bass D."/>
            <person name="Burki F."/>
        </authorList>
    </citation>
    <scope>NUCLEOTIDE SEQUENCE [LARGE SCALE GENOMIC DNA]</scope>
    <source>
        <strain evidence="6">20-A016</strain>
    </source>
</reference>
<keyword evidence="4" id="KW-0812">Transmembrane</keyword>
<keyword evidence="4" id="KW-0472">Membrane</keyword>
<dbReference type="Proteomes" id="UP001439008">
    <property type="component" value="Unassembled WGS sequence"/>
</dbReference>
<dbReference type="EC" id="3.1.3.11" evidence="2"/>
<dbReference type="PANTHER" id="PTHR11556:SF41">
    <property type="entry name" value="FRUCTOSE-1,6-BISPHOSPHATASE, CYTOSOLIC"/>
    <property type="match status" value="1"/>
</dbReference>
<dbReference type="EMBL" id="JBDODL010000406">
    <property type="protein sequence ID" value="MES1919808.1"/>
    <property type="molecule type" value="Genomic_DNA"/>
</dbReference>
<proteinExistence type="inferred from homology"/>
<keyword evidence="4" id="KW-1133">Transmembrane helix</keyword>
<dbReference type="InterPro" id="IPR028343">
    <property type="entry name" value="FBPtase"/>
</dbReference>
<organism evidence="6 7">
    <name type="scientific">Bonamia ostreae</name>
    <dbReference type="NCBI Taxonomy" id="126728"/>
    <lineage>
        <taxon>Eukaryota</taxon>
        <taxon>Sar</taxon>
        <taxon>Rhizaria</taxon>
        <taxon>Endomyxa</taxon>
        <taxon>Ascetosporea</taxon>
        <taxon>Haplosporida</taxon>
        <taxon>Bonamia</taxon>
    </lineage>
</organism>
<keyword evidence="3" id="KW-0119">Carbohydrate metabolism</keyword>
<evidence type="ECO:0000256" key="1">
    <source>
        <dbReference type="ARBA" id="ARBA00001273"/>
    </source>
</evidence>
<protein>
    <recommendedName>
        <fullName evidence="2">fructose-bisphosphatase</fullName>
        <ecNumber evidence="2">3.1.3.11</ecNumber>
    </recommendedName>
</protein>
<dbReference type="InterPro" id="IPR000146">
    <property type="entry name" value="FBPase_class-1"/>
</dbReference>
<dbReference type="PIRSF" id="PIRSF000904">
    <property type="entry name" value="FBPtase_SBPase"/>
    <property type="match status" value="1"/>
</dbReference>
<gene>
    <name evidence="6" type="ORF">MHBO_001573</name>
</gene>
<sequence>MQNPKSNPMTLTRWIIENQRKYAPSASGDLSILLTSIQLACKSISNNCNKAGIFNLYGTTGEMNESNDIVKKLDIVSNDIMINSLKFTGKTAIMASEENENVIHVEEGLRGKYAISFDPLDGSSNIDVNISVGTIFGIFECGQDGEPTEKSLLKKGRELVAAGYCMYGAATIMVISIGRGVEGFTLDNTMGEFVLTHPNMRIPEKSKRIYSVNEGNSANWDGAVSKFVKECHHPEVELIFFMDSRYNFLLLLIVFDLILRTCSL</sequence>
<dbReference type="InterPro" id="IPR033391">
    <property type="entry name" value="FBPase_N"/>
</dbReference>
<evidence type="ECO:0000256" key="3">
    <source>
        <dbReference type="RuleBase" id="RU000508"/>
    </source>
</evidence>
<comment type="caution">
    <text evidence="6">The sequence shown here is derived from an EMBL/GenBank/DDBJ whole genome shotgun (WGS) entry which is preliminary data.</text>
</comment>
<dbReference type="SUPFAM" id="SSF56655">
    <property type="entry name" value="Carbohydrate phosphatase"/>
    <property type="match status" value="1"/>
</dbReference>
<accession>A0ABV2AKA7</accession>
<dbReference type="Gene3D" id="3.30.540.10">
    <property type="entry name" value="Fructose-1,6-Bisphosphatase, subunit A, domain 1"/>
    <property type="match status" value="1"/>
</dbReference>
<evidence type="ECO:0000313" key="6">
    <source>
        <dbReference type="EMBL" id="MES1919808.1"/>
    </source>
</evidence>
<comment type="catalytic activity">
    <reaction evidence="1">
        <text>beta-D-fructose 1,6-bisphosphate + H2O = beta-D-fructose 6-phosphate + phosphate</text>
        <dbReference type="Rhea" id="RHEA:11064"/>
        <dbReference type="ChEBI" id="CHEBI:15377"/>
        <dbReference type="ChEBI" id="CHEBI:32966"/>
        <dbReference type="ChEBI" id="CHEBI:43474"/>
        <dbReference type="ChEBI" id="CHEBI:57634"/>
        <dbReference type="EC" id="3.1.3.11"/>
    </reaction>
</comment>
<evidence type="ECO:0000256" key="2">
    <source>
        <dbReference type="ARBA" id="ARBA00013093"/>
    </source>
</evidence>
<keyword evidence="7" id="KW-1185">Reference proteome</keyword>
<evidence type="ECO:0000259" key="5">
    <source>
        <dbReference type="Pfam" id="PF00316"/>
    </source>
</evidence>
<dbReference type="Pfam" id="PF00316">
    <property type="entry name" value="FBPase"/>
    <property type="match status" value="1"/>
</dbReference>
<feature type="domain" description="Fructose-1-6-bisphosphatase class I N-terminal" evidence="5">
    <location>
        <begin position="9"/>
        <end position="198"/>
    </location>
</feature>
<feature type="transmembrane region" description="Helical" evidence="4">
    <location>
        <begin position="159"/>
        <end position="178"/>
    </location>
</feature>
<dbReference type="PRINTS" id="PR00115">
    <property type="entry name" value="F16BPHPHTASE"/>
</dbReference>
<evidence type="ECO:0000256" key="4">
    <source>
        <dbReference type="SAM" id="Phobius"/>
    </source>
</evidence>
<evidence type="ECO:0000313" key="7">
    <source>
        <dbReference type="Proteomes" id="UP001439008"/>
    </source>
</evidence>